<dbReference type="RefSeq" id="WP_207682374.1">
    <property type="nucleotide sequence ID" value="NZ_CP061800.1"/>
</dbReference>
<dbReference type="InterPro" id="IPR038157">
    <property type="entry name" value="FeoA_core_dom"/>
</dbReference>
<protein>
    <submittedName>
        <fullName evidence="3">Ferrous iron transporter FeoA domain-containing protein</fullName>
    </submittedName>
</protein>
<feature type="domain" description="Ferrous iron transporter FeoA-like" evidence="2">
    <location>
        <begin position="80"/>
        <end position="152"/>
    </location>
</feature>
<dbReference type="EMBL" id="CP061800">
    <property type="protein sequence ID" value="QTA86990.1"/>
    <property type="molecule type" value="Genomic_DNA"/>
</dbReference>
<name>A0A975BK99_9BACT</name>
<dbReference type="PANTHER" id="PTHR43151:SF1">
    <property type="entry name" value="SSR2333 PROTEIN"/>
    <property type="match status" value="1"/>
</dbReference>
<evidence type="ECO:0000256" key="1">
    <source>
        <dbReference type="ARBA" id="ARBA00023004"/>
    </source>
</evidence>
<dbReference type="InterPro" id="IPR007167">
    <property type="entry name" value="Fe-transptr_FeoA-like"/>
</dbReference>
<feature type="domain" description="Ferrous iron transporter FeoA-like" evidence="2">
    <location>
        <begin position="155"/>
        <end position="237"/>
    </location>
</feature>
<dbReference type="InterPro" id="IPR008988">
    <property type="entry name" value="Transcriptional_repressor_C"/>
</dbReference>
<reference evidence="3" key="1">
    <citation type="journal article" date="2021" name="Microb. Physiol.">
        <title>Proteogenomic Insights into the Physiology of Marine, Sulfate-Reducing, Filamentous Desulfonema limicola and Desulfonema magnum.</title>
        <authorList>
            <person name="Schnaars V."/>
            <person name="Wohlbrand L."/>
            <person name="Scheve S."/>
            <person name="Hinrichs C."/>
            <person name="Reinhardt R."/>
            <person name="Rabus R."/>
        </authorList>
    </citation>
    <scope>NUCLEOTIDE SEQUENCE</scope>
    <source>
        <strain evidence="3">4be13</strain>
    </source>
</reference>
<evidence type="ECO:0000313" key="4">
    <source>
        <dbReference type="Proteomes" id="UP000663722"/>
    </source>
</evidence>
<sequence length="243" mass="26999">MYTSLIDAPLGRTLILVKVEDLSMEMRLRRMGLFEGSSLTRLDEEVLIQPVRVRGPGGEFILGGGMASRIVAHLDDGRKLPLVELKPGESGHIEGVTCGGSLEKTLKTLGVRENDEITFVRKIPPMEYITLVEEEKRIRLNEGMAAKIWGRMGEKYLQFASAGVKEKFEVTDILGGQRIKKSLTLQGITPGKTLMLEGVEQAKSLFMTRQNPLIISSSDGLRLFLQEQEGRKVFVRVSEQTPG</sequence>
<evidence type="ECO:0000259" key="2">
    <source>
        <dbReference type="SMART" id="SM00899"/>
    </source>
</evidence>
<dbReference type="InterPro" id="IPR053184">
    <property type="entry name" value="FeoA-like"/>
</dbReference>
<feature type="domain" description="Ferrous iron transporter FeoA-like" evidence="2">
    <location>
        <begin position="3"/>
        <end position="74"/>
    </location>
</feature>
<dbReference type="KEGG" id="dmm:dnm_030170"/>
<dbReference type="Proteomes" id="UP000663722">
    <property type="component" value="Chromosome"/>
</dbReference>
<dbReference type="Pfam" id="PF04023">
    <property type="entry name" value="FeoA"/>
    <property type="match status" value="2"/>
</dbReference>
<dbReference type="AlphaFoldDB" id="A0A975BK99"/>
<proteinExistence type="predicted"/>
<evidence type="ECO:0000313" key="3">
    <source>
        <dbReference type="EMBL" id="QTA86990.1"/>
    </source>
</evidence>
<dbReference type="GO" id="GO:0046914">
    <property type="term" value="F:transition metal ion binding"/>
    <property type="evidence" value="ECO:0007669"/>
    <property type="project" value="InterPro"/>
</dbReference>
<dbReference type="SMART" id="SM00899">
    <property type="entry name" value="FeoA"/>
    <property type="match status" value="3"/>
</dbReference>
<gene>
    <name evidence="3" type="ORF">dnm_030170</name>
</gene>
<dbReference type="Gene3D" id="2.30.30.90">
    <property type="match status" value="2"/>
</dbReference>
<dbReference type="SUPFAM" id="SSF50037">
    <property type="entry name" value="C-terminal domain of transcriptional repressors"/>
    <property type="match status" value="2"/>
</dbReference>
<accession>A0A975BK99</accession>
<keyword evidence="1" id="KW-0408">Iron</keyword>
<dbReference type="PANTHER" id="PTHR43151">
    <property type="entry name" value="FEOA FAMILY PROTEIN"/>
    <property type="match status" value="1"/>
</dbReference>
<organism evidence="3 4">
    <name type="scientific">Desulfonema magnum</name>
    <dbReference type="NCBI Taxonomy" id="45655"/>
    <lineage>
        <taxon>Bacteria</taxon>
        <taxon>Pseudomonadati</taxon>
        <taxon>Thermodesulfobacteriota</taxon>
        <taxon>Desulfobacteria</taxon>
        <taxon>Desulfobacterales</taxon>
        <taxon>Desulfococcaceae</taxon>
        <taxon>Desulfonema</taxon>
    </lineage>
</organism>
<keyword evidence="4" id="KW-1185">Reference proteome</keyword>